<feature type="transmembrane region" description="Helical" evidence="5">
    <location>
        <begin position="165"/>
        <end position="185"/>
    </location>
</feature>
<evidence type="ECO:0000256" key="3">
    <source>
        <dbReference type="ARBA" id="ARBA00022989"/>
    </source>
</evidence>
<feature type="transmembrane region" description="Helical" evidence="5">
    <location>
        <begin position="134"/>
        <end position="159"/>
    </location>
</feature>
<dbReference type="PANTHER" id="PTHR23508">
    <property type="entry name" value="CARBOXYLIC ACID TRANSPORTER PROTEIN HOMOLOG"/>
    <property type="match status" value="1"/>
</dbReference>
<proteinExistence type="predicted"/>
<feature type="transmembrane region" description="Helical" evidence="5">
    <location>
        <begin position="254"/>
        <end position="272"/>
    </location>
</feature>
<dbReference type="NCBIfam" id="NF008586">
    <property type="entry name" value="PRK11551.1"/>
    <property type="match status" value="1"/>
</dbReference>
<comment type="caution">
    <text evidence="7">The sequence shown here is derived from an EMBL/GenBank/DDBJ whole genome shotgun (WGS) entry which is preliminary data.</text>
</comment>
<dbReference type="Pfam" id="PF07690">
    <property type="entry name" value="MFS_1"/>
    <property type="match status" value="1"/>
</dbReference>
<sequence>MSAKRTTPVWILLLCLLVAVLEGVDSQSMGVAAPRMAREFGFSPSQMGLAFSAGVLGLLPGAMLGGRFADRIGRKGVLVASTVVFGLFSLLTAHVSTFALLLAARFLTGLGIGGAMPTLIVLSTEAVSPRLRSTAVSVMYCGYPLGGAMAAFIGVLAGSEAAWRYIFYAGGFLPLIIAPLILMGLPESTAFVNEGMNAQGGRAASDSTFRALFGGRRVVTTLQIWIGSFCTLLVVYFLLNWLPSLIVGLGFSRTQAGITQICFNVGSVIGVLGSGRLMDRWRPALVITVIYCVIAASLFMLAASTSMLWLSAAVLLAGLGAVGAQSILNALAAANYDTATRGTGVGAAVAVGRAGAIVGPLAAGQLLAGGSATSTVVGASVPIIVIAACTALLALRRARLSEP</sequence>
<reference evidence="7 8" key="1">
    <citation type="submission" date="2017-02" db="EMBL/GenBank/DDBJ databases">
        <title>Paraburkholderia sophoroidis sp. nov. and Paraburkholderia steynii sp. nov. rhizobial symbionts of the fynbos legume Hypocalyptus sophoroides.</title>
        <authorList>
            <person name="Steenkamp E.T."/>
            <person name="Beukes C.W."/>
            <person name="Van Zyl E."/>
            <person name="Avontuur J."/>
            <person name="Chan W.Y."/>
            <person name="Hassen A."/>
            <person name="Palmer M."/>
            <person name="Mthombeni L."/>
            <person name="Phalane F."/>
            <person name="Sereme K."/>
            <person name="Venter S.N."/>
        </authorList>
    </citation>
    <scope>NUCLEOTIDE SEQUENCE [LARGE SCALE GENOMIC DNA]</scope>
    <source>
        <strain evidence="7 8">HC1.1ba</strain>
    </source>
</reference>
<feature type="transmembrane region" description="Helical" evidence="5">
    <location>
        <begin position="47"/>
        <end position="65"/>
    </location>
</feature>
<feature type="transmembrane region" description="Helical" evidence="5">
    <location>
        <begin position="375"/>
        <end position="395"/>
    </location>
</feature>
<feature type="transmembrane region" description="Helical" evidence="5">
    <location>
        <begin position="102"/>
        <end position="122"/>
    </location>
</feature>
<keyword evidence="4 5" id="KW-0472">Membrane</keyword>
<evidence type="ECO:0000313" key="7">
    <source>
        <dbReference type="EMBL" id="TCG07904.1"/>
    </source>
</evidence>
<organism evidence="7 8">
    <name type="scientific">Paraburkholderia steynii</name>
    <dbReference type="NCBI Taxonomy" id="1245441"/>
    <lineage>
        <taxon>Bacteria</taxon>
        <taxon>Pseudomonadati</taxon>
        <taxon>Pseudomonadota</taxon>
        <taxon>Betaproteobacteria</taxon>
        <taxon>Burkholderiales</taxon>
        <taxon>Burkholderiaceae</taxon>
        <taxon>Paraburkholderia</taxon>
    </lineage>
</organism>
<feature type="transmembrane region" description="Helical" evidence="5">
    <location>
        <begin position="222"/>
        <end position="242"/>
    </location>
</feature>
<dbReference type="InterPro" id="IPR005829">
    <property type="entry name" value="Sugar_transporter_CS"/>
</dbReference>
<dbReference type="PROSITE" id="PS50850">
    <property type="entry name" value="MFS"/>
    <property type="match status" value="1"/>
</dbReference>
<feature type="domain" description="Major facilitator superfamily (MFS) profile" evidence="6">
    <location>
        <begin position="11"/>
        <end position="403"/>
    </location>
</feature>
<dbReference type="Gene3D" id="1.20.1250.20">
    <property type="entry name" value="MFS general substrate transporter like domains"/>
    <property type="match status" value="1"/>
</dbReference>
<gene>
    <name evidence="7" type="ORF">BZM27_16070</name>
</gene>
<dbReference type="EMBL" id="MWML01000051">
    <property type="protein sequence ID" value="TCG07904.1"/>
    <property type="molecule type" value="Genomic_DNA"/>
</dbReference>
<dbReference type="PROSITE" id="PS00216">
    <property type="entry name" value="SUGAR_TRANSPORT_1"/>
    <property type="match status" value="1"/>
</dbReference>
<name>A0A4R0XCF2_9BURK</name>
<accession>A0A4R0XCF2</accession>
<evidence type="ECO:0000256" key="4">
    <source>
        <dbReference type="ARBA" id="ARBA00023136"/>
    </source>
</evidence>
<evidence type="ECO:0000256" key="5">
    <source>
        <dbReference type="SAM" id="Phobius"/>
    </source>
</evidence>
<feature type="transmembrane region" description="Helical" evidence="5">
    <location>
        <begin position="77"/>
        <end position="96"/>
    </location>
</feature>
<evidence type="ECO:0000256" key="2">
    <source>
        <dbReference type="ARBA" id="ARBA00022692"/>
    </source>
</evidence>
<comment type="subcellular location">
    <subcellularLocation>
        <location evidence="1">Membrane</location>
        <topology evidence="1">Multi-pass membrane protein</topology>
    </subcellularLocation>
</comment>
<dbReference type="AlphaFoldDB" id="A0A4R0XCF2"/>
<feature type="transmembrane region" description="Helical" evidence="5">
    <location>
        <begin position="344"/>
        <end position="363"/>
    </location>
</feature>
<evidence type="ECO:0000256" key="1">
    <source>
        <dbReference type="ARBA" id="ARBA00004141"/>
    </source>
</evidence>
<dbReference type="Proteomes" id="UP000294200">
    <property type="component" value="Unassembled WGS sequence"/>
</dbReference>
<evidence type="ECO:0000313" key="8">
    <source>
        <dbReference type="Proteomes" id="UP000294200"/>
    </source>
</evidence>
<keyword evidence="8" id="KW-1185">Reference proteome</keyword>
<keyword evidence="2 5" id="KW-0812">Transmembrane</keyword>
<keyword evidence="3 5" id="KW-1133">Transmembrane helix</keyword>
<dbReference type="PROSITE" id="PS00217">
    <property type="entry name" value="SUGAR_TRANSPORT_2"/>
    <property type="match status" value="1"/>
</dbReference>
<dbReference type="GO" id="GO:0005886">
    <property type="term" value="C:plasma membrane"/>
    <property type="evidence" value="ECO:0007669"/>
    <property type="project" value="TreeGrafter"/>
</dbReference>
<dbReference type="InterPro" id="IPR036259">
    <property type="entry name" value="MFS_trans_sf"/>
</dbReference>
<feature type="transmembrane region" description="Helical" evidence="5">
    <location>
        <begin position="309"/>
        <end position="332"/>
    </location>
</feature>
<protein>
    <submittedName>
        <fullName evidence="7">3-(3-hydroxy-phenyl)propionate transporter MhpT</fullName>
    </submittedName>
</protein>
<feature type="transmembrane region" description="Helical" evidence="5">
    <location>
        <begin position="284"/>
        <end position="303"/>
    </location>
</feature>
<dbReference type="PANTHER" id="PTHR23508:SF10">
    <property type="entry name" value="CARBOXYLIC ACID TRANSPORTER PROTEIN HOMOLOG"/>
    <property type="match status" value="1"/>
</dbReference>
<dbReference type="InterPro" id="IPR011701">
    <property type="entry name" value="MFS"/>
</dbReference>
<evidence type="ECO:0000259" key="6">
    <source>
        <dbReference type="PROSITE" id="PS50850"/>
    </source>
</evidence>
<dbReference type="GO" id="GO:0046943">
    <property type="term" value="F:carboxylic acid transmembrane transporter activity"/>
    <property type="evidence" value="ECO:0007669"/>
    <property type="project" value="TreeGrafter"/>
</dbReference>
<dbReference type="SUPFAM" id="SSF103473">
    <property type="entry name" value="MFS general substrate transporter"/>
    <property type="match status" value="1"/>
</dbReference>
<dbReference type="InterPro" id="IPR020846">
    <property type="entry name" value="MFS_dom"/>
</dbReference>